<dbReference type="Pfam" id="PF00126">
    <property type="entry name" value="HTH_1"/>
    <property type="match status" value="1"/>
</dbReference>
<dbReference type="RefSeq" id="WP_126494590.1">
    <property type="nucleotide sequence ID" value="NZ_AP018711.1"/>
</dbReference>
<evidence type="ECO:0000259" key="5">
    <source>
        <dbReference type="PROSITE" id="PS50931"/>
    </source>
</evidence>
<evidence type="ECO:0000256" key="3">
    <source>
        <dbReference type="ARBA" id="ARBA00023125"/>
    </source>
</evidence>
<evidence type="ECO:0000256" key="1">
    <source>
        <dbReference type="ARBA" id="ARBA00009437"/>
    </source>
</evidence>
<reference evidence="6 8" key="1">
    <citation type="submission" date="2018-06" db="EMBL/GenBank/DDBJ databases">
        <title>Complete Genome Sequence of the Microcystin-Degrading Bacterium Sphingosinicella microcystinivorans Strain B-9.</title>
        <authorList>
            <person name="Jin H."/>
            <person name="Nishizawa T."/>
            <person name="Guo Y."/>
            <person name="Nishizawa A."/>
            <person name="Park H."/>
            <person name="Kato H."/>
            <person name="Tsuji K."/>
            <person name="Harada K."/>
        </authorList>
    </citation>
    <scope>NUCLEOTIDE SEQUENCE [LARGE SCALE GENOMIC DNA]</scope>
    <source>
        <strain evidence="6 8">B9</strain>
    </source>
</reference>
<dbReference type="GO" id="GO:0003700">
    <property type="term" value="F:DNA-binding transcription factor activity"/>
    <property type="evidence" value="ECO:0007669"/>
    <property type="project" value="InterPro"/>
</dbReference>
<dbReference type="PANTHER" id="PTHR30537:SF74">
    <property type="entry name" value="HTH-TYPE TRANSCRIPTIONAL REGULATOR TRPI"/>
    <property type="match status" value="1"/>
</dbReference>
<keyword evidence="2" id="KW-0805">Transcription regulation</keyword>
<dbReference type="KEGG" id="smic:SmB9_16370"/>
<dbReference type="SUPFAM" id="SSF46785">
    <property type="entry name" value="Winged helix' DNA-binding domain"/>
    <property type="match status" value="1"/>
</dbReference>
<evidence type="ECO:0000313" key="7">
    <source>
        <dbReference type="EMBL" id="RKS91058.1"/>
    </source>
</evidence>
<dbReference type="Proteomes" id="UP000275727">
    <property type="component" value="Chromosome"/>
</dbReference>
<feature type="domain" description="HTH lysR-type" evidence="5">
    <location>
        <begin position="6"/>
        <end position="63"/>
    </location>
</feature>
<dbReference type="InterPro" id="IPR036390">
    <property type="entry name" value="WH_DNA-bd_sf"/>
</dbReference>
<dbReference type="GO" id="GO:0043565">
    <property type="term" value="F:sequence-specific DNA binding"/>
    <property type="evidence" value="ECO:0007669"/>
    <property type="project" value="TreeGrafter"/>
</dbReference>
<evidence type="ECO:0000313" key="8">
    <source>
        <dbReference type="Proteomes" id="UP000275727"/>
    </source>
</evidence>
<dbReference type="InterPro" id="IPR000847">
    <property type="entry name" value="LysR_HTH_N"/>
</dbReference>
<dbReference type="InterPro" id="IPR058163">
    <property type="entry name" value="LysR-type_TF_proteobact-type"/>
</dbReference>
<name>A0AAD1D5S5_SPHMI</name>
<dbReference type="EMBL" id="RBWX01000007">
    <property type="protein sequence ID" value="RKS91058.1"/>
    <property type="molecule type" value="Genomic_DNA"/>
</dbReference>
<dbReference type="EMBL" id="AP018711">
    <property type="protein sequence ID" value="BBE33979.1"/>
    <property type="molecule type" value="Genomic_DNA"/>
</dbReference>
<proteinExistence type="inferred from homology"/>
<evidence type="ECO:0000256" key="2">
    <source>
        <dbReference type="ARBA" id="ARBA00023015"/>
    </source>
</evidence>
<dbReference type="GO" id="GO:0006351">
    <property type="term" value="P:DNA-templated transcription"/>
    <property type="evidence" value="ECO:0007669"/>
    <property type="project" value="TreeGrafter"/>
</dbReference>
<reference evidence="7 9" key="2">
    <citation type="submission" date="2018-10" db="EMBL/GenBank/DDBJ databases">
        <title>Genomic Encyclopedia of Type Strains, Phase IV (KMG-IV): sequencing the most valuable type-strain genomes for metagenomic binning, comparative biology and taxonomic classification.</title>
        <authorList>
            <person name="Goeker M."/>
        </authorList>
    </citation>
    <scope>NUCLEOTIDE SEQUENCE [LARGE SCALE GENOMIC DNA]</scope>
    <source>
        <strain evidence="7 9">DSM 19791</strain>
    </source>
</reference>
<dbReference type="PRINTS" id="PR00039">
    <property type="entry name" value="HTHLYSR"/>
</dbReference>
<dbReference type="PROSITE" id="PS50931">
    <property type="entry name" value="HTH_LYSR"/>
    <property type="match status" value="1"/>
</dbReference>
<keyword evidence="3" id="KW-0238">DNA-binding</keyword>
<dbReference type="AlphaFoldDB" id="A0AAD1D5S5"/>
<organism evidence="6 8">
    <name type="scientific">Sphingosinicella microcystinivorans</name>
    <dbReference type="NCBI Taxonomy" id="335406"/>
    <lineage>
        <taxon>Bacteria</taxon>
        <taxon>Pseudomonadati</taxon>
        <taxon>Pseudomonadota</taxon>
        <taxon>Alphaproteobacteria</taxon>
        <taxon>Sphingomonadales</taxon>
        <taxon>Sphingosinicellaceae</taxon>
        <taxon>Sphingosinicella</taxon>
    </lineage>
</organism>
<dbReference type="Gene3D" id="1.10.10.10">
    <property type="entry name" value="Winged helix-like DNA-binding domain superfamily/Winged helix DNA-binding domain"/>
    <property type="match status" value="1"/>
</dbReference>
<keyword evidence="9" id="KW-1185">Reference proteome</keyword>
<evidence type="ECO:0000256" key="4">
    <source>
        <dbReference type="ARBA" id="ARBA00023163"/>
    </source>
</evidence>
<dbReference type="InterPro" id="IPR036388">
    <property type="entry name" value="WH-like_DNA-bd_sf"/>
</dbReference>
<dbReference type="Proteomes" id="UP000276029">
    <property type="component" value="Unassembled WGS sequence"/>
</dbReference>
<gene>
    <name evidence="6" type="primary">gcvA</name>
    <name evidence="7" type="ORF">DFR51_0606</name>
    <name evidence="6" type="ORF">SmB9_16370</name>
</gene>
<dbReference type="Gene3D" id="3.40.190.10">
    <property type="entry name" value="Periplasmic binding protein-like II"/>
    <property type="match status" value="2"/>
</dbReference>
<evidence type="ECO:0000313" key="9">
    <source>
        <dbReference type="Proteomes" id="UP000276029"/>
    </source>
</evidence>
<dbReference type="SUPFAM" id="SSF53850">
    <property type="entry name" value="Periplasmic binding protein-like II"/>
    <property type="match status" value="1"/>
</dbReference>
<dbReference type="CDD" id="cd08432">
    <property type="entry name" value="PBP2_GcdR_TrpI_HvrB_AmpR_like"/>
    <property type="match status" value="1"/>
</dbReference>
<accession>A0AAD1D5S5</accession>
<dbReference type="PANTHER" id="PTHR30537">
    <property type="entry name" value="HTH-TYPE TRANSCRIPTIONAL REGULATOR"/>
    <property type="match status" value="1"/>
</dbReference>
<sequence length="302" mass="34159">MTRRLPSVNALKCFEVAAAQMSIRKAASVLRVSESAVSRQVRILEQQLSVTLFHRGHNGLELTPEGKILASSTKDAFDQIARTIDSFHRDQDVVELRVLPTFALRWLYPRLREFQEQYPFVKVMIHTRWHDMISSDNDAELGIRYGLGNWRNEDVTELYAEQLVPICAPGYISGGELRSAEDLRGKTLLHSQPDHQDWKTWAAGWNGGVIDTDNGLDFDVLDMALRAAEAGFGITASDLLLAHDAIRDEQLIMASRRVVASGTSYYLVRPANLNARRQVRLLSEWICDEMSSARQMLAAYRN</sequence>
<comment type="similarity">
    <text evidence="1">Belongs to the LysR transcriptional regulatory family.</text>
</comment>
<protein>
    <submittedName>
        <fullName evidence="7">LysR family transcriptional regulator</fullName>
    </submittedName>
    <submittedName>
        <fullName evidence="6">Transcriptional regulator GcvA</fullName>
    </submittedName>
</protein>
<dbReference type="InterPro" id="IPR005119">
    <property type="entry name" value="LysR_subst-bd"/>
</dbReference>
<evidence type="ECO:0000313" key="6">
    <source>
        <dbReference type="EMBL" id="BBE33979.1"/>
    </source>
</evidence>
<dbReference type="Pfam" id="PF03466">
    <property type="entry name" value="LysR_substrate"/>
    <property type="match status" value="1"/>
</dbReference>
<keyword evidence="4" id="KW-0804">Transcription</keyword>